<dbReference type="InterPro" id="IPR052425">
    <property type="entry name" value="Uncharacterized_MFS-type"/>
</dbReference>
<feature type="transmembrane region" description="Helical" evidence="6">
    <location>
        <begin position="284"/>
        <end position="305"/>
    </location>
</feature>
<feature type="transmembrane region" description="Helical" evidence="6">
    <location>
        <begin position="344"/>
        <end position="364"/>
    </location>
</feature>
<sequence>MKNYNIIVKETSMKPATVFIVLLGVVSLFSDMTYEAARSITGPFLAFLGASATLVGFIAGLGEFIGYALRLFSGWLADRTGKYWSITIAGYLINLLSVPALALVGGWQLAAMLIMAERAGKAVRTPSRDAMLSHATSQIGRGWGFGLHEAMDQIGAMLGPLIVAVVFYFHGGYREAFAVLLIPATLAIGILIFARFLYPSPRELEISNLQIQTKGLSKVYWIYLISVALNGAGYADFPLIAYHFKKVSMVSEQWIPVFYAMAMGIDALAALIFGYFFDKKGLSILIFSVIISAGFAPLCFLGGFYSALFGMLLWGVGMGAQESIMRATVAVLVPKQKRGTGYGVFNTGYGLFWFLGSTVLGLLYDFSVSALVIFSVLLQLSSIPFLMRVRKMLH</sequence>
<dbReference type="PROSITE" id="PS50850">
    <property type="entry name" value="MFS"/>
    <property type="match status" value="1"/>
</dbReference>
<keyword evidence="5 6" id="KW-0472">Membrane</keyword>
<dbReference type="PANTHER" id="PTHR42688">
    <property type="entry name" value="CONSERVED PROTEIN"/>
    <property type="match status" value="1"/>
</dbReference>
<dbReference type="GO" id="GO:0022857">
    <property type="term" value="F:transmembrane transporter activity"/>
    <property type="evidence" value="ECO:0007669"/>
    <property type="project" value="InterPro"/>
</dbReference>
<dbReference type="AlphaFoldDB" id="A0AAU8GXJ4"/>
<dbReference type="InterPro" id="IPR011701">
    <property type="entry name" value="MFS"/>
</dbReference>
<name>A0AAU8GXJ4_9BACT</name>
<organism evidence="8">
    <name type="scientific">Thermodesulfovibrio autotrophicus</name>
    <dbReference type="NCBI Taxonomy" id="3118333"/>
    <lineage>
        <taxon>Bacteria</taxon>
        <taxon>Pseudomonadati</taxon>
        <taxon>Nitrospirota</taxon>
        <taxon>Thermodesulfovibrionia</taxon>
        <taxon>Thermodesulfovibrionales</taxon>
        <taxon>Thermodesulfovibrionaceae</taxon>
        <taxon>Thermodesulfovibrio</taxon>
    </lineage>
</organism>
<dbReference type="CDD" id="cd17370">
    <property type="entry name" value="MFS_MJ1317_like"/>
    <property type="match status" value="1"/>
</dbReference>
<dbReference type="SUPFAM" id="SSF103473">
    <property type="entry name" value="MFS general substrate transporter"/>
    <property type="match status" value="1"/>
</dbReference>
<keyword evidence="4 6" id="KW-1133">Transmembrane helix</keyword>
<feature type="transmembrane region" description="Helical" evidence="6">
    <location>
        <begin position="44"/>
        <end position="68"/>
    </location>
</feature>
<dbReference type="Pfam" id="PF07690">
    <property type="entry name" value="MFS_1"/>
    <property type="match status" value="1"/>
</dbReference>
<feature type="domain" description="Major facilitator superfamily (MFS) profile" evidence="7">
    <location>
        <begin position="17"/>
        <end position="393"/>
    </location>
</feature>
<proteinExistence type="predicted"/>
<accession>A0AAU8GXJ4</accession>
<feature type="transmembrane region" description="Helical" evidence="6">
    <location>
        <begin position="177"/>
        <end position="198"/>
    </location>
</feature>
<evidence type="ECO:0000256" key="1">
    <source>
        <dbReference type="ARBA" id="ARBA00004651"/>
    </source>
</evidence>
<comment type="subcellular location">
    <subcellularLocation>
        <location evidence="1">Cell membrane</location>
        <topology evidence="1">Multi-pass membrane protein</topology>
    </subcellularLocation>
</comment>
<keyword evidence="2" id="KW-1003">Cell membrane</keyword>
<reference evidence="8" key="1">
    <citation type="submission" date="2024-01" db="EMBL/GenBank/DDBJ databases">
        <title>The first autotrophic representatives of the genus Thermodesulfovibrio.</title>
        <authorList>
            <person name="Maltseva A.I."/>
            <person name="Elcheninov A.G."/>
            <person name="Kublanov I.V."/>
            <person name="Lebedinsky A.V."/>
            <person name="Frolov E.N."/>
        </authorList>
    </citation>
    <scope>NUCLEOTIDE SEQUENCE</scope>
    <source>
        <strain evidence="8">3907-1M</strain>
    </source>
</reference>
<feature type="transmembrane region" description="Helical" evidence="6">
    <location>
        <begin position="12"/>
        <end position="32"/>
    </location>
</feature>
<dbReference type="InterPro" id="IPR020846">
    <property type="entry name" value="MFS_dom"/>
</dbReference>
<feature type="transmembrane region" description="Helical" evidence="6">
    <location>
        <begin position="219"/>
        <end position="242"/>
    </location>
</feature>
<gene>
    <name evidence="8" type="ORF">V4D30_08155</name>
</gene>
<evidence type="ECO:0000256" key="4">
    <source>
        <dbReference type="ARBA" id="ARBA00022989"/>
    </source>
</evidence>
<protein>
    <submittedName>
        <fullName evidence="8">MFS transporter</fullName>
    </submittedName>
</protein>
<evidence type="ECO:0000313" key="8">
    <source>
        <dbReference type="EMBL" id="XCH46308.1"/>
    </source>
</evidence>
<dbReference type="KEGG" id="taut:V4D30_08155"/>
<dbReference type="EMBL" id="CP144373">
    <property type="protein sequence ID" value="XCH46308.1"/>
    <property type="molecule type" value="Genomic_DNA"/>
</dbReference>
<dbReference type="Gene3D" id="1.20.1250.20">
    <property type="entry name" value="MFS general substrate transporter like domains"/>
    <property type="match status" value="2"/>
</dbReference>
<evidence type="ECO:0000256" key="5">
    <source>
        <dbReference type="ARBA" id="ARBA00023136"/>
    </source>
</evidence>
<evidence type="ECO:0000256" key="3">
    <source>
        <dbReference type="ARBA" id="ARBA00022692"/>
    </source>
</evidence>
<evidence type="ECO:0000256" key="6">
    <source>
        <dbReference type="SAM" id="Phobius"/>
    </source>
</evidence>
<evidence type="ECO:0000256" key="2">
    <source>
        <dbReference type="ARBA" id="ARBA00022475"/>
    </source>
</evidence>
<feature type="transmembrane region" description="Helical" evidence="6">
    <location>
        <begin position="254"/>
        <end position="277"/>
    </location>
</feature>
<feature type="transmembrane region" description="Helical" evidence="6">
    <location>
        <begin position="370"/>
        <end position="389"/>
    </location>
</feature>
<feature type="transmembrane region" description="Helical" evidence="6">
    <location>
        <begin position="88"/>
        <end position="114"/>
    </location>
</feature>
<evidence type="ECO:0000259" key="7">
    <source>
        <dbReference type="PROSITE" id="PS50850"/>
    </source>
</evidence>
<keyword evidence="3 6" id="KW-0812">Transmembrane</keyword>
<dbReference type="PANTHER" id="PTHR42688:SF1">
    <property type="entry name" value="BLR5212 PROTEIN"/>
    <property type="match status" value="1"/>
</dbReference>
<dbReference type="GO" id="GO:0005886">
    <property type="term" value="C:plasma membrane"/>
    <property type="evidence" value="ECO:0007669"/>
    <property type="project" value="UniProtKB-SubCell"/>
</dbReference>
<feature type="transmembrane region" description="Helical" evidence="6">
    <location>
        <begin position="154"/>
        <end position="171"/>
    </location>
</feature>
<dbReference type="InterPro" id="IPR036259">
    <property type="entry name" value="MFS_trans_sf"/>
</dbReference>